<accession>A0A4R0JG23</accession>
<reference evidence="2 3" key="1">
    <citation type="submission" date="2019-02" db="EMBL/GenBank/DDBJ databases">
        <title>Kribbella capetownensis sp. nov. and Kribbella speibonae sp. nov., isolated from soil.</title>
        <authorList>
            <person name="Curtis S.M."/>
            <person name="Norton I."/>
            <person name="Everest G.J."/>
            <person name="Meyers P.R."/>
        </authorList>
    </citation>
    <scope>NUCLEOTIDE SEQUENCE [LARGE SCALE GENOMIC DNA]</scope>
    <source>
        <strain evidence="2 3">DSM 27082</strain>
    </source>
</reference>
<keyword evidence="3" id="KW-1185">Reference proteome</keyword>
<evidence type="ECO:0000313" key="3">
    <source>
        <dbReference type="Proteomes" id="UP000292695"/>
    </source>
</evidence>
<dbReference type="AlphaFoldDB" id="A0A4R0JG23"/>
<dbReference type="EMBL" id="SJKA01000001">
    <property type="protein sequence ID" value="TCC43498.1"/>
    <property type="molecule type" value="Genomic_DNA"/>
</dbReference>
<sequence length="67" mass="7289">MTAGSIDPLGVEWGGDLREPQPVGLGWPTMRAAERCDGENPMTGRVCIKGHHKGYHRDASGAEWLDD</sequence>
<evidence type="ECO:0000256" key="1">
    <source>
        <dbReference type="SAM" id="MobiDB-lite"/>
    </source>
</evidence>
<feature type="region of interest" description="Disordered" evidence="1">
    <location>
        <begin position="1"/>
        <end position="25"/>
    </location>
</feature>
<dbReference type="OrthoDB" id="3831265at2"/>
<comment type="caution">
    <text evidence="2">The sequence shown here is derived from an EMBL/GenBank/DDBJ whole genome shotgun (WGS) entry which is preliminary data.</text>
</comment>
<proteinExistence type="predicted"/>
<organism evidence="2 3">
    <name type="scientific">Kribbella sindirgiensis</name>
    <dbReference type="NCBI Taxonomy" id="1124744"/>
    <lineage>
        <taxon>Bacteria</taxon>
        <taxon>Bacillati</taxon>
        <taxon>Actinomycetota</taxon>
        <taxon>Actinomycetes</taxon>
        <taxon>Propionibacteriales</taxon>
        <taxon>Kribbellaceae</taxon>
        <taxon>Kribbella</taxon>
    </lineage>
</organism>
<evidence type="ECO:0000313" key="2">
    <source>
        <dbReference type="EMBL" id="TCC43498.1"/>
    </source>
</evidence>
<gene>
    <name evidence="2" type="ORF">E0H50_03290</name>
</gene>
<protein>
    <submittedName>
        <fullName evidence="2">Uncharacterized protein</fullName>
    </submittedName>
</protein>
<name>A0A4R0JG23_9ACTN</name>
<dbReference type="Proteomes" id="UP000292695">
    <property type="component" value="Unassembled WGS sequence"/>
</dbReference>